<dbReference type="GO" id="GO:0035770">
    <property type="term" value="C:ribonucleoprotein granule"/>
    <property type="evidence" value="ECO:0000318"/>
    <property type="project" value="GO_Central"/>
</dbReference>
<feature type="compositionally biased region" description="Polar residues" evidence="1">
    <location>
        <begin position="749"/>
        <end position="759"/>
    </location>
</feature>
<dbReference type="SMART" id="SM00952">
    <property type="entry name" value="RAP"/>
    <property type="match status" value="1"/>
</dbReference>
<dbReference type="GO" id="GO:0003723">
    <property type="term" value="F:RNA binding"/>
    <property type="evidence" value="ECO:0000318"/>
    <property type="project" value="GO_Central"/>
</dbReference>
<dbReference type="InterPro" id="IPR058917">
    <property type="entry name" value="RESC6_dom"/>
</dbReference>
<dbReference type="Proteomes" id="UP000054558">
    <property type="component" value="Unassembled WGS sequence"/>
</dbReference>
<dbReference type="PROSITE" id="PS51286">
    <property type="entry name" value="RAP"/>
    <property type="match status" value="1"/>
</dbReference>
<dbReference type="OrthoDB" id="5955355at2759"/>
<dbReference type="Pfam" id="PF26188">
    <property type="entry name" value="RESC6"/>
    <property type="match status" value="1"/>
</dbReference>
<dbReference type="GO" id="GO:0005759">
    <property type="term" value="C:mitochondrial matrix"/>
    <property type="evidence" value="ECO:0000318"/>
    <property type="project" value="GO_Central"/>
</dbReference>
<name>A0A1Y1IE50_KLENI</name>
<evidence type="ECO:0000259" key="2">
    <source>
        <dbReference type="PROSITE" id="PS51286"/>
    </source>
</evidence>
<dbReference type="GO" id="GO:0044528">
    <property type="term" value="P:regulation of mitochondrial mRNA stability"/>
    <property type="evidence" value="ECO:0000318"/>
    <property type="project" value="GO_Central"/>
</dbReference>
<dbReference type="PANTHER" id="PTHR21228:SF40">
    <property type="entry name" value="LD45607P"/>
    <property type="match status" value="1"/>
</dbReference>
<dbReference type="GO" id="GO:0009507">
    <property type="term" value="C:chloroplast"/>
    <property type="evidence" value="ECO:0007669"/>
    <property type="project" value="GOC"/>
</dbReference>
<dbReference type="InterPro" id="IPR050870">
    <property type="entry name" value="FAST_kinase"/>
</dbReference>
<dbReference type="GO" id="GO:1901259">
    <property type="term" value="P:chloroplast rRNA processing"/>
    <property type="evidence" value="ECO:0000318"/>
    <property type="project" value="GO_Central"/>
</dbReference>
<feature type="region of interest" description="Disordered" evidence="1">
    <location>
        <begin position="805"/>
        <end position="824"/>
    </location>
</feature>
<proteinExistence type="predicted"/>
<protein>
    <recommendedName>
        <fullName evidence="2">RAP domain-containing protein</fullName>
    </recommendedName>
</protein>
<feature type="domain" description="RAP" evidence="2">
    <location>
        <begin position="660"/>
        <end position="719"/>
    </location>
</feature>
<sequence>MQPKGVTRRCNMALLQEVHLGDCGTQTAFKILNASPGLGLCCPPGWAAGGCGRYHWRKRKHLRSNPGPQCFAMSGSIEDKLMLSTNVAAPGLADSAHAKQSSTFHKRRTTTEERPKTDNTKFVKPKTVGHSPVPPAPKLKSRPNKERECNSLLSQCTRTDEVFRVVDTLGPTFTTVNAVTAFYTLARLSKGLRPSQKAALRSDPRMRRVARLAHSKILACGWRSLANLAWAEAHLQIGGPSFFEAIAEAAVQLPLERPPKPQELVALVSGFARCGTSAPAMFQRVAELVEPCVADYDGWQIAQLAWAFAKASPQSTDVGLWAALQGEALRRLDTLTPQSLSLLLGSWTEVGVADEDCFDRIAAAIAPRVHEYPPVDISFTARAFAKTGRDYSPLMAALAERSKAVVHDFAPENLAALIWSFGAARYYDEDLLRTLLAAHTPTVAALTPLEASNLLWGLAMLRYFDPAFLDAMAASVCVRVAEFEDTHLASVLFAYASFGAAGPPDFLPTLAREVLRRLRTGAEFKRASLVNIAWGFMVLGCYPPALFAAMRPALYRGPFLAHEAAKLHQLELALRLEAPTIAPPHPPGDVAALLEDLWQQGDAKYRAKLYWAKMNQGAQVVTSALQRDVHASLERLGVAAHEEYADGDHVLDIALPAQRIAVEVDGPHHFAANARRTPLGPTRLKHRLLRRRGWRLITVPHYEWEALSGDEARDEHMRQRLEPLVRAAQEDAAKEAPAPAGQPPAEQSGRPSSDAPANNHQERRPSQEAQAEILARSEKLKMLAASRGKTGKIDMLKRAAVRRALLSKGGTKDSDLDSNQATGD</sequence>
<evidence type="ECO:0000256" key="1">
    <source>
        <dbReference type="SAM" id="MobiDB-lite"/>
    </source>
</evidence>
<dbReference type="InterPro" id="IPR013584">
    <property type="entry name" value="RAP"/>
</dbReference>
<dbReference type="GO" id="GO:0000963">
    <property type="term" value="P:mitochondrial RNA processing"/>
    <property type="evidence" value="ECO:0000318"/>
    <property type="project" value="GO_Central"/>
</dbReference>
<reference evidence="3 4" key="1">
    <citation type="journal article" date="2014" name="Nat. Commun.">
        <title>Klebsormidium flaccidum genome reveals primary factors for plant terrestrial adaptation.</title>
        <authorList>
            <person name="Hori K."/>
            <person name="Maruyama F."/>
            <person name="Fujisawa T."/>
            <person name="Togashi T."/>
            <person name="Yamamoto N."/>
            <person name="Seo M."/>
            <person name="Sato S."/>
            <person name="Yamada T."/>
            <person name="Mori H."/>
            <person name="Tajima N."/>
            <person name="Moriyama T."/>
            <person name="Ikeuchi M."/>
            <person name="Watanabe M."/>
            <person name="Wada H."/>
            <person name="Kobayashi K."/>
            <person name="Saito M."/>
            <person name="Masuda T."/>
            <person name="Sasaki-Sekimoto Y."/>
            <person name="Mashiguchi K."/>
            <person name="Awai K."/>
            <person name="Shimojima M."/>
            <person name="Masuda S."/>
            <person name="Iwai M."/>
            <person name="Nobusawa T."/>
            <person name="Narise T."/>
            <person name="Kondo S."/>
            <person name="Saito H."/>
            <person name="Sato R."/>
            <person name="Murakawa M."/>
            <person name="Ihara Y."/>
            <person name="Oshima-Yamada Y."/>
            <person name="Ohtaka K."/>
            <person name="Satoh M."/>
            <person name="Sonobe K."/>
            <person name="Ishii M."/>
            <person name="Ohtani R."/>
            <person name="Kanamori-Sato M."/>
            <person name="Honoki R."/>
            <person name="Miyazaki D."/>
            <person name="Mochizuki H."/>
            <person name="Umetsu J."/>
            <person name="Higashi K."/>
            <person name="Shibata D."/>
            <person name="Kamiya Y."/>
            <person name="Sato N."/>
            <person name="Nakamura Y."/>
            <person name="Tabata S."/>
            <person name="Ida S."/>
            <person name="Kurokawa K."/>
            <person name="Ohta H."/>
        </authorList>
    </citation>
    <scope>NUCLEOTIDE SEQUENCE [LARGE SCALE GENOMIC DNA]</scope>
    <source>
        <strain evidence="3 4">NIES-2285</strain>
    </source>
</reference>
<dbReference type="OMA" id="NGCRIDI"/>
<dbReference type="PANTHER" id="PTHR21228">
    <property type="entry name" value="FAST LEU-RICH DOMAIN-CONTAINING"/>
    <property type="match status" value="1"/>
</dbReference>
<feature type="compositionally biased region" description="Low complexity" evidence="1">
    <location>
        <begin position="735"/>
        <end position="747"/>
    </location>
</feature>
<organism evidence="3 4">
    <name type="scientific">Klebsormidium nitens</name>
    <name type="common">Green alga</name>
    <name type="synonym">Ulothrix nitens</name>
    <dbReference type="NCBI Taxonomy" id="105231"/>
    <lineage>
        <taxon>Eukaryota</taxon>
        <taxon>Viridiplantae</taxon>
        <taxon>Streptophyta</taxon>
        <taxon>Klebsormidiophyceae</taxon>
        <taxon>Klebsormidiales</taxon>
        <taxon>Klebsormidiaceae</taxon>
        <taxon>Klebsormidium</taxon>
    </lineage>
</organism>
<feature type="compositionally biased region" description="Basic and acidic residues" evidence="1">
    <location>
        <begin position="109"/>
        <end position="121"/>
    </location>
</feature>
<evidence type="ECO:0000313" key="4">
    <source>
        <dbReference type="Proteomes" id="UP000054558"/>
    </source>
</evidence>
<dbReference type="EMBL" id="DF237273">
    <property type="protein sequence ID" value="GAQ86997.1"/>
    <property type="molecule type" value="Genomic_DNA"/>
</dbReference>
<feature type="region of interest" description="Disordered" evidence="1">
    <location>
        <begin position="728"/>
        <end position="775"/>
    </location>
</feature>
<dbReference type="Gene3D" id="3.40.960.10">
    <property type="entry name" value="VSR Endonuclease"/>
    <property type="match status" value="1"/>
</dbReference>
<evidence type="ECO:0000313" key="3">
    <source>
        <dbReference type="EMBL" id="GAQ86997.1"/>
    </source>
</evidence>
<accession>A0A1Y1IE50</accession>
<gene>
    <name evidence="3" type="ORF">KFL_003240180</name>
</gene>
<feature type="region of interest" description="Disordered" evidence="1">
    <location>
        <begin position="94"/>
        <end position="146"/>
    </location>
</feature>
<dbReference type="AlphaFoldDB" id="A0A1Y1IE50"/>
<keyword evidence="4" id="KW-1185">Reference proteome</keyword>
<dbReference type="Pfam" id="PF08373">
    <property type="entry name" value="RAP"/>
    <property type="match status" value="1"/>
</dbReference>